<organism evidence="1 2">
    <name type="scientific">Dermacentor silvarum</name>
    <name type="common">Tick</name>
    <dbReference type="NCBI Taxonomy" id="543639"/>
    <lineage>
        <taxon>Eukaryota</taxon>
        <taxon>Metazoa</taxon>
        <taxon>Ecdysozoa</taxon>
        <taxon>Arthropoda</taxon>
        <taxon>Chelicerata</taxon>
        <taxon>Arachnida</taxon>
        <taxon>Acari</taxon>
        <taxon>Parasitiformes</taxon>
        <taxon>Ixodida</taxon>
        <taxon>Ixodoidea</taxon>
        <taxon>Ixodidae</taxon>
        <taxon>Rhipicephalinae</taxon>
        <taxon>Dermacentor</taxon>
    </lineage>
</organism>
<sequence length="132" mass="14531">MPIVMERLFNTFAEGKKYRTQHATDANSESAWSHAIFQSYVTVTENATSTSKETRLSMRSVDLAGSERAAAAIRDTKDRMREGTKLSLSFLAFGNCIDPRSKNGTKQVPYQDSKLTHILKDSLGGSGNVLAI</sequence>
<reference evidence="1" key="1">
    <citation type="submission" date="2020-05" db="EMBL/GenBank/DDBJ databases">
        <title>Large-scale comparative analyses of tick genomes elucidate their genetic diversity and vector capacities.</title>
        <authorList>
            <person name="Jia N."/>
            <person name="Wang J."/>
            <person name="Shi W."/>
            <person name="Du L."/>
            <person name="Sun Y."/>
            <person name="Zhan W."/>
            <person name="Jiang J."/>
            <person name="Wang Q."/>
            <person name="Zhang B."/>
            <person name="Ji P."/>
            <person name="Sakyi L.B."/>
            <person name="Cui X."/>
            <person name="Yuan T."/>
            <person name="Jiang B."/>
            <person name="Yang W."/>
            <person name="Lam T.T.-Y."/>
            <person name="Chang Q."/>
            <person name="Ding S."/>
            <person name="Wang X."/>
            <person name="Zhu J."/>
            <person name="Ruan X."/>
            <person name="Zhao L."/>
            <person name="Wei J."/>
            <person name="Que T."/>
            <person name="Du C."/>
            <person name="Cheng J."/>
            <person name="Dai P."/>
            <person name="Han X."/>
            <person name="Huang E."/>
            <person name="Gao Y."/>
            <person name="Liu J."/>
            <person name="Shao H."/>
            <person name="Ye R."/>
            <person name="Li L."/>
            <person name="Wei W."/>
            <person name="Wang X."/>
            <person name="Wang C."/>
            <person name="Yang T."/>
            <person name="Huo Q."/>
            <person name="Li W."/>
            <person name="Guo W."/>
            <person name="Chen H."/>
            <person name="Zhou L."/>
            <person name="Ni X."/>
            <person name="Tian J."/>
            <person name="Zhou Y."/>
            <person name="Sheng Y."/>
            <person name="Liu T."/>
            <person name="Pan Y."/>
            <person name="Xia L."/>
            <person name="Li J."/>
            <person name="Zhao F."/>
            <person name="Cao W."/>
        </authorList>
    </citation>
    <scope>NUCLEOTIDE SEQUENCE</scope>
    <source>
        <strain evidence="1">Dsil-2018</strain>
    </source>
</reference>
<proteinExistence type="predicted"/>
<evidence type="ECO:0000313" key="1">
    <source>
        <dbReference type="EMBL" id="KAH7979374.1"/>
    </source>
</evidence>
<protein>
    <submittedName>
        <fullName evidence="1">Uncharacterized protein</fullName>
    </submittedName>
</protein>
<dbReference type="Proteomes" id="UP000821865">
    <property type="component" value="Chromosome 1"/>
</dbReference>
<gene>
    <name evidence="1" type="ORF">HPB49_009246</name>
</gene>
<name>A0ACB8DYG9_DERSI</name>
<accession>A0ACB8DYG9</accession>
<dbReference type="EMBL" id="CM023470">
    <property type="protein sequence ID" value="KAH7979374.1"/>
    <property type="molecule type" value="Genomic_DNA"/>
</dbReference>
<comment type="caution">
    <text evidence="1">The sequence shown here is derived from an EMBL/GenBank/DDBJ whole genome shotgun (WGS) entry which is preliminary data.</text>
</comment>
<keyword evidence="2" id="KW-1185">Reference proteome</keyword>
<evidence type="ECO:0000313" key="2">
    <source>
        <dbReference type="Proteomes" id="UP000821865"/>
    </source>
</evidence>